<keyword evidence="6 8" id="KW-0472">Membrane</keyword>
<proteinExistence type="predicted"/>
<dbReference type="Pfam" id="PF01553">
    <property type="entry name" value="Acyltransferase"/>
    <property type="match status" value="1"/>
</dbReference>
<evidence type="ECO:0000256" key="3">
    <source>
        <dbReference type="ARBA" id="ARBA00022692"/>
    </source>
</evidence>
<evidence type="ECO:0000256" key="8">
    <source>
        <dbReference type="SAM" id="Phobius"/>
    </source>
</evidence>
<dbReference type="InterPro" id="IPR002123">
    <property type="entry name" value="Plipid/glycerol_acylTrfase"/>
</dbReference>
<keyword evidence="4 8" id="KW-1133">Transmembrane helix</keyword>
<dbReference type="CDD" id="cd07989">
    <property type="entry name" value="LPLAT_AGPAT-like"/>
    <property type="match status" value="1"/>
</dbReference>
<evidence type="ECO:0000259" key="9">
    <source>
        <dbReference type="SMART" id="SM00563"/>
    </source>
</evidence>
<comment type="caution">
    <text evidence="10">The sequence shown here is derived from an EMBL/GenBank/DDBJ whole genome shotgun (WGS) entry which is preliminary data.</text>
</comment>
<organism evidence="10 11">
    <name type="scientific">Novosphingobium rhizovicinum</name>
    <dbReference type="NCBI Taxonomy" id="3228928"/>
    <lineage>
        <taxon>Bacteria</taxon>
        <taxon>Pseudomonadati</taxon>
        <taxon>Pseudomonadota</taxon>
        <taxon>Alphaproteobacteria</taxon>
        <taxon>Sphingomonadales</taxon>
        <taxon>Sphingomonadaceae</taxon>
        <taxon>Novosphingobium</taxon>
    </lineage>
</organism>
<evidence type="ECO:0000256" key="4">
    <source>
        <dbReference type="ARBA" id="ARBA00022989"/>
    </source>
</evidence>
<accession>A0ABV3R7R5</accession>
<dbReference type="PROSITE" id="PS51257">
    <property type="entry name" value="PROKAR_LIPOPROTEIN"/>
    <property type="match status" value="1"/>
</dbReference>
<keyword evidence="2" id="KW-0808">Transferase</keyword>
<evidence type="ECO:0000313" key="11">
    <source>
        <dbReference type="Proteomes" id="UP001556118"/>
    </source>
</evidence>
<evidence type="ECO:0000256" key="1">
    <source>
        <dbReference type="ARBA" id="ARBA00004370"/>
    </source>
</evidence>
<dbReference type="Proteomes" id="UP001556118">
    <property type="component" value="Unassembled WGS sequence"/>
</dbReference>
<evidence type="ECO:0000256" key="5">
    <source>
        <dbReference type="ARBA" id="ARBA00023098"/>
    </source>
</evidence>
<protein>
    <submittedName>
        <fullName evidence="10">Lysophospholipid acyltransferase family protein</fullName>
    </submittedName>
</protein>
<name>A0ABV3R7R5_9SPHN</name>
<evidence type="ECO:0000256" key="2">
    <source>
        <dbReference type="ARBA" id="ARBA00022679"/>
    </source>
</evidence>
<feature type="domain" description="Phospholipid/glycerol acyltransferase" evidence="9">
    <location>
        <begin position="73"/>
        <end position="187"/>
    </location>
</feature>
<evidence type="ECO:0000256" key="6">
    <source>
        <dbReference type="ARBA" id="ARBA00023136"/>
    </source>
</evidence>
<dbReference type="PANTHER" id="PTHR23063:SF54">
    <property type="entry name" value="LYSOPHOSPHOLIPID ACYLTRANSFERASE LPEAT1"/>
    <property type="match status" value="1"/>
</dbReference>
<dbReference type="EMBL" id="JBFNXR010000019">
    <property type="protein sequence ID" value="MEW9854138.1"/>
    <property type="molecule type" value="Genomic_DNA"/>
</dbReference>
<comment type="subcellular location">
    <subcellularLocation>
        <location evidence="1">Membrane</location>
    </subcellularLocation>
</comment>
<reference evidence="10 11" key="1">
    <citation type="submission" date="2024-06" db="EMBL/GenBank/DDBJ databases">
        <title>Novosphingobium rhizovicinus M1R2S20.</title>
        <authorList>
            <person name="Sun J.-Q."/>
        </authorList>
    </citation>
    <scope>NUCLEOTIDE SEQUENCE [LARGE SCALE GENOMIC DNA]</scope>
    <source>
        <strain evidence="10 11">M1R2S20</strain>
    </source>
</reference>
<keyword evidence="11" id="KW-1185">Reference proteome</keyword>
<feature type="transmembrane region" description="Helical" evidence="8">
    <location>
        <begin position="20"/>
        <end position="41"/>
    </location>
</feature>
<keyword evidence="7 10" id="KW-0012">Acyltransferase</keyword>
<keyword evidence="5" id="KW-0443">Lipid metabolism</keyword>
<keyword evidence="3 8" id="KW-0812">Transmembrane</keyword>
<evidence type="ECO:0000256" key="7">
    <source>
        <dbReference type="ARBA" id="ARBA00023315"/>
    </source>
</evidence>
<sequence>MAVPAGRIGPAGWLRILTRSLAGLALLIACLLVYPLASALFRRNPVPPMFLSGMLRVVGVRVRVIGERVHPPSILLANHVSWIDILALAKASGTAFVAHDGLAGHPLARFLCRLNRTVFIARHDRASVTGQITQVQSGLNESGILTLFPEGTTGDGCNLMPFKSSLLAAIERSPESIAIRPVWIDYGSQASEFAWIGDEGGLSNAKRVLAHSKPIFVAVHLLPPIGAEQRRNRKVMAEAARNAIATQMGLVSA</sequence>
<dbReference type="PANTHER" id="PTHR23063">
    <property type="entry name" value="PHOSPHOLIPID ACYLTRANSFERASE"/>
    <property type="match status" value="1"/>
</dbReference>
<dbReference type="RefSeq" id="WP_367769239.1">
    <property type="nucleotide sequence ID" value="NZ_JBFNXR010000019.1"/>
</dbReference>
<dbReference type="GO" id="GO:0016746">
    <property type="term" value="F:acyltransferase activity"/>
    <property type="evidence" value="ECO:0007669"/>
    <property type="project" value="UniProtKB-KW"/>
</dbReference>
<evidence type="ECO:0000313" key="10">
    <source>
        <dbReference type="EMBL" id="MEW9854138.1"/>
    </source>
</evidence>
<gene>
    <name evidence="10" type="ORF">ABUH87_02940</name>
</gene>
<dbReference type="SMART" id="SM00563">
    <property type="entry name" value="PlsC"/>
    <property type="match status" value="1"/>
</dbReference>
<dbReference type="SUPFAM" id="SSF69593">
    <property type="entry name" value="Glycerol-3-phosphate (1)-acyltransferase"/>
    <property type="match status" value="1"/>
</dbReference>